<reference evidence="2 3" key="1">
    <citation type="journal article" date="2016" name="Nat. Commun.">
        <title>Thousands of microbial genomes shed light on interconnected biogeochemical processes in an aquifer system.</title>
        <authorList>
            <person name="Anantharaman K."/>
            <person name="Brown C.T."/>
            <person name="Hug L.A."/>
            <person name="Sharon I."/>
            <person name="Castelle C.J."/>
            <person name="Probst A.J."/>
            <person name="Thomas B.C."/>
            <person name="Singh A."/>
            <person name="Wilkins M.J."/>
            <person name="Karaoz U."/>
            <person name="Brodie E.L."/>
            <person name="Williams K.H."/>
            <person name="Hubbard S.S."/>
            <person name="Banfield J.F."/>
        </authorList>
    </citation>
    <scope>NUCLEOTIDE SEQUENCE [LARGE SCALE GENOMIC DNA]</scope>
</reference>
<accession>A0A1F5TAE6</accession>
<comment type="caution">
    <text evidence="2">The sequence shown here is derived from an EMBL/GenBank/DDBJ whole genome shotgun (WGS) entry which is preliminary data.</text>
</comment>
<organism evidence="2 3">
    <name type="scientific">Candidatus Falkowbacteria bacterium RIFOXYC2_FULL_48_21</name>
    <dbReference type="NCBI Taxonomy" id="1798005"/>
    <lineage>
        <taxon>Bacteria</taxon>
        <taxon>Candidatus Falkowiibacteriota</taxon>
    </lineage>
</organism>
<evidence type="ECO:0000313" key="2">
    <source>
        <dbReference type="EMBL" id="OGF35879.1"/>
    </source>
</evidence>
<dbReference type="SUPFAM" id="SSF55729">
    <property type="entry name" value="Acyl-CoA N-acyltransferases (Nat)"/>
    <property type="match status" value="1"/>
</dbReference>
<dbReference type="Proteomes" id="UP000178656">
    <property type="component" value="Unassembled WGS sequence"/>
</dbReference>
<dbReference type="Pfam" id="PF00583">
    <property type="entry name" value="Acetyltransf_1"/>
    <property type="match status" value="1"/>
</dbReference>
<dbReference type="InterPro" id="IPR000182">
    <property type="entry name" value="GNAT_dom"/>
</dbReference>
<gene>
    <name evidence="2" type="ORF">A2482_00500</name>
</gene>
<dbReference type="EMBL" id="MFGM01000042">
    <property type="protein sequence ID" value="OGF35879.1"/>
    <property type="molecule type" value="Genomic_DNA"/>
</dbReference>
<feature type="domain" description="N-acetyltransferase" evidence="1">
    <location>
        <begin position="167"/>
        <end position="308"/>
    </location>
</feature>
<protein>
    <recommendedName>
        <fullName evidence="1">N-acetyltransferase domain-containing protein</fullName>
    </recommendedName>
</protein>
<dbReference type="PROSITE" id="PS51186">
    <property type="entry name" value="GNAT"/>
    <property type="match status" value="1"/>
</dbReference>
<sequence length="308" mass="34897">MQKTNRIEFVGEWSRFLSAQVLYLPILGPVYLADYAIEKIVSDILNNTAGDTFLTYDKNKRWSAAPSERLLLDNVIFKDHKLFIPVLGGHEFNTLKIFYYAAAPLGTVDLETAREIYLQSSKEKKIKKCFVYCFAGPSVTTDYTEYNIYLQKITANHLLSGRLNEICYFDKADTRTRATFEALGRETDMEGFDFLWREFITKGKKLSPIVCLVRDNEIIGAIGPLDVWPDGCGVKCLLPPYFGVKEKFRGKDCGERLWKEAMSYALKQGAQYTLVQNSPGSLAAQFYEAQGLSMSGKVFICPLPESNL</sequence>
<name>A0A1F5TAE6_9BACT</name>
<evidence type="ECO:0000313" key="3">
    <source>
        <dbReference type="Proteomes" id="UP000178656"/>
    </source>
</evidence>
<proteinExistence type="predicted"/>
<dbReference type="CDD" id="cd04301">
    <property type="entry name" value="NAT_SF"/>
    <property type="match status" value="1"/>
</dbReference>
<dbReference type="GO" id="GO:0016747">
    <property type="term" value="F:acyltransferase activity, transferring groups other than amino-acyl groups"/>
    <property type="evidence" value="ECO:0007669"/>
    <property type="project" value="InterPro"/>
</dbReference>
<dbReference type="AlphaFoldDB" id="A0A1F5TAE6"/>
<evidence type="ECO:0000259" key="1">
    <source>
        <dbReference type="PROSITE" id="PS51186"/>
    </source>
</evidence>
<dbReference type="InterPro" id="IPR016181">
    <property type="entry name" value="Acyl_CoA_acyltransferase"/>
</dbReference>
<dbReference type="Gene3D" id="3.40.630.30">
    <property type="match status" value="1"/>
</dbReference>